<evidence type="ECO:0000259" key="2">
    <source>
        <dbReference type="Pfam" id="PF13439"/>
    </source>
</evidence>
<organism evidence="3 4">
    <name type="scientific">candidate division WOR_3 bacterium SM23_60</name>
    <dbReference type="NCBI Taxonomy" id="1703780"/>
    <lineage>
        <taxon>Bacteria</taxon>
        <taxon>Bacteria division WOR-3</taxon>
    </lineage>
</organism>
<dbReference type="InterPro" id="IPR001296">
    <property type="entry name" value="Glyco_trans_1"/>
</dbReference>
<dbReference type="Gene3D" id="3.40.50.2000">
    <property type="entry name" value="Glycogen Phosphorylase B"/>
    <property type="match status" value="2"/>
</dbReference>
<evidence type="ECO:0008006" key="5">
    <source>
        <dbReference type="Google" id="ProtNLM"/>
    </source>
</evidence>
<gene>
    <name evidence="3" type="ORF">AMJ87_07785</name>
</gene>
<evidence type="ECO:0000313" key="4">
    <source>
        <dbReference type="Proteomes" id="UP000051096"/>
    </source>
</evidence>
<reference evidence="3 4" key="1">
    <citation type="journal article" date="2015" name="Microbiome">
        <title>Genomic resolution of linkages in carbon, nitrogen, and sulfur cycling among widespread estuary sediment bacteria.</title>
        <authorList>
            <person name="Baker B.J."/>
            <person name="Lazar C.S."/>
            <person name="Teske A.P."/>
            <person name="Dick G.J."/>
        </authorList>
    </citation>
    <scope>NUCLEOTIDE SEQUENCE [LARGE SCALE GENOMIC DNA]</scope>
    <source>
        <strain evidence="3">SM23_60</strain>
    </source>
</reference>
<dbReference type="EMBL" id="LJUO01000072">
    <property type="protein sequence ID" value="KPK71071.1"/>
    <property type="molecule type" value="Genomic_DNA"/>
</dbReference>
<feature type="domain" description="Glycosyltransferase subfamily 4-like N-terminal" evidence="2">
    <location>
        <begin position="13"/>
        <end position="169"/>
    </location>
</feature>
<dbReference type="AlphaFoldDB" id="A0A0S8GDJ7"/>
<dbReference type="PATRIC" id="fig|1703780.3.peg.321"/>
<name>A0A0S8GDJ7_UNCW3</name>
<dbReference type="Proteomes" id="UP000051096">
    <property type="component" value="Unassembled WGS sequence"/>
</dbReference>
<accession>A0A0S8GDJ7</accession>
<dbReference type="PANTHER" id="PTHR12526">
    <property type="entry name" value="GLYCOSYLTRANSFERASE"/>
    <property type="match status" value="1"/>
</dbReference>
<dbReference type="GO" id="GO:0016757">
    <property type="term" value="F:glycosyltransferase activity"/>
    <property type="evidence" value="ECO:0007669"/>
    <property type="project" value="InterPro"/>
</dbReference>
<dbReference type="SUPFAM" id="SSF53756">
    <property type="entry name" value="UDP-Glycosyltransferase/glycogen phosphorylase"/>
    <property type="match status" value="1"/>
</dbReference>
<evidence type="ECO:0000313" key="3">
    <source>
        <dbReference type="EMBL" id="KPK71071.1"/>
    </source>
</evidence>
<feature type="domain" description="Glycosyl transferase family 1" evidence="1">
    <location>
        <begin position="182"/>
        <end position="345"/>
    </location>
</feature>
<dbReference type="InterPro" id="IPR028098">
    <property type="entry name" value="Glyco_trans_4-like_N"/>
</dbReference>
<protein>
    <recommendedName>
        <fullName evidence="5">Glycosyltransferase subfamily 4-like N-terminal domain-containing protein</fullName>
    </recommendedName>
</protein>
<sequence>MISIGYVINNLPVGGAEILLLNLIKHLDKNKYRPFIYTIRRHNPLKHEFTRIGATLRELNLKSNTQFWRVLKLSNLFTSDRIDIIHTHLCDADIYGRIAGKIARKNNIISTEHSMNTWKRERKPKQRLRSMLDLFTTRFCRRVVCISQAVRDFVTEWGVAYDKTVVIYPSKPVTPIRISKISKRKELDVAPKDFVVTHVGRFTREKNQRTLVRGALSVLQSHDDITFLMIGDGPQRKELVELVQTSGFSNKILFLGTRNDIAEILCASDLFVLPSLREGFGITIIEAMQQRLPVIASNIGGIPELVDENTGILVSPSKAEEFAESIVMLYKNQNLCRRLGKNGYQKAEQKFNFAHHVEQITALYDSLIEIPPSSSTVSN</sequence>
<comment type="caution">
    <text evidence="3">The sequence shown here is derived from an EMBL/GenBank/DDBJ whole genome shotgun (WGS) entry which is preliminary data.</text>
</comment>
<evidence type="ECO:0000259" key="1">
    <source>
        <dbReference type="Pfam" id="PF00534"/>
    </source>
</evidence>
<dbReference type="PANTHER" id="PTHR12526:SF630">
    <property type="entry name" value="GLYCOSYLTRANSFERASE"/>
    <property type="match status" value="1"/>
</dbReference>
<dbReference type="Pfam" id="PF13439">
    <property type="entry name" value="Glyco_transf_4"/>
    <property type="match status" value="1"/>
</dbReference>
<dbReference type="Pfam" id="PF00534">
    <property type="entry name" value="Glycos_transf_1"/>
    <property type="match status" value="1"/>
</dbReference>
<proteinExistence type="predicted"/>